<gene>
    <name evidence="2" type="ORF">METD_I1685</name>
</gene>
<feature type="region of interest" description="Disordered" evidence="1">
    <location>
        <begin position="48"/>
        <end position="80"/>
    </location>
</feature>
<evidence type="ECO:0000313" key="2">
    <source>
        <dbReference type="EMBL" id="CAX23282.1"/>
    </source>
</evidence>
<sequence length="80" mass="8674">MWNAGDIRDVAPDRTAEALAVLHSLPLRCLPRSRTRLAAGAHTPEVHLLASQDHNPHGEDGTSTTVRSSRSCGEHWGRLG</sequence>
<proteinExistence type="predicted"/>
<organism evidence="2 3">
    <name type="scientific">Methylorubrum extorquens (strain DSM 6343 / CIP 106787 / DM4)</name>
    <name type="common">Methylobacterium extorquens</name>
    <dbReference type="NCBI Taxonomy" id="661410"/>
    <lineage>
        <taxon>Bacteria</taxon>
        <taxon>Pseudomonadati</taxon>
        <taxon>Pseudomonadota</taxon>
        <taxon>Alphaproteobacteria</taxon>
        <taxon>Hyphomicrobiales</taxon>
        <taxon>Methylobacteriaceae</taxon>
        <taxon>Methylorubrum</taxon>
    </lineage>
</organism>
<dbReference type="KEGG" id="mdi:METDI1685"/>
<dbReference type="HOGENOM" id="CLU_2585623_0_0_5"/>
<evidence type="ECO:0000313" key="3">
    <source>
        <dbReference type="Proteomes" id="UP000008070"/>
    </source>
</evidence>
<evidence type="ECO:0000256" key="1">
    <source>
        <dbReference type="SAM" id="MobiDB-lite"/>
    </source>
</evidence>
<dbReference type="Proteomes" id="UP000008070">
    <property type="component" value="Chromosome"/>
</dbReference>
<dbReference type="AlphaFoldDB" id="C7CHJ8"/>
<dbReference type="EMBL" id="FP103042">
    <property type="protein sequence ID" value="CAX23282.1"/>
    <property type="molecule type" value="Genomic_DNA"/>
</dbReference>
<name>C7CHJ8_METED</name>
<protein>
    <submittedName>
        <fullName evidence="2">Uncharacterized protein</fullName>
    </submittedName>
</protein>
<reference evidence="3" key="1">
    <citation type="journal article" date="2009" name="PLoS ONE">
        <title>Methylobacterium genome sequences: a reference blueprint to investigate microbial metabolism of C1 compounds from natural and industrial sources.</title>
        <authorList>
            <person name="Vuilleumier S."/>
            <person name="Chistoserdova L."/>
            <person name="Lee M.-C."/>
            <person name="Bringel F."/>
            <person name="Lajus A."/>
            <person name="Zhou Y."/>
            <person name="Gourion B."/>
            <person name="Barbe V."/>
            <person name="Chang J."/>
            <person name="Cruveiller S."/>
            <person name="Dossat C."/>
            <person name="Gillett W."/>
            <person name="Gruffaz C."/>
            <person name="Haugen E."/>
            <person name="Hourcade E."/>
            <person name="Levy R."/>
            <person name="Mangenot S."/>
            <person name="Muller E."/>
            <person name="Nadalig T."/>
            <person name="Pagni M."/>
            <person name="Penny C."/>
            <person name="Peyraud R."/>
            <person name="Robinson D.G."/>
            <person name="Roche D."/>
            <person name="Rouy Z."/>
            <person name="Saenampechek C."/>
            <person name="Salvignol G."/>
            <person name="Vallenet D."/>
            <person name="Wu Z."/>
            <person name="Marx C.J."/>
            <person name="Vorholt J.A."/>
            <person name="Olson M.V."/>
            <person name="Kaul R."/>
            <person name="Weissenbach J."/>
            <person name="Medigue C."/>
            <person name="Lidstrom M.E."/>
        </authorList>
    </citation>
    <scope>NUCLEOTIDE SEQUENCE [LARGE SCALE GENOMIC DNA]</scope>
    <source>
        <strain evidence="3">DSM 6343 / CIP 106787 / DM4</strain>
    </source>
</reference>
<feature type="compositionally biased region" description="Polar residues" evidence="1">
    <location>
        <begin position="61"/>
        <end position="71"/>
    </location>
</feature>
<accession>C7CHJ8</accession>